<evidence type="ECO:0000313" key="4">
    <source>
        <dbReference type="Proteomes" id="UP000236752"/>
    </source>
</evidence>
<feature type="domain" description="VapC50 C-terminal" evidence="2">
    <location>
        <begin position="130"/>
        <end position="179"/>
    </location>
</feature>
<gene>
    <name evidence="3" type="ORF">SAMN04488045_3765</name>
</gene>
<protein>
    <submittedName>
        <fullName evidence="3">PIN domain-containing protein</fullName>
    </submittedName>
</protein>
<dbReference type="InterPro" id="IPR029060">
    <property type="entry name" value="PIN-like_dom_sf"/>
</dbReference>
<keyword evidence="4" id="KW-1185">Reference proteome</keyword>
<name>A0A1H6BUA1_9RHOB</name>
<dbReference type="Pfam" id="PF13470">
    <property type="entry name" value="PIN_3"/>
    <property type="match status" value="1"/>
</dbReference>
<dbReference type="RefSeq" id="WP_234994834.1">
    <property type="nucleotide sequence ID" value="NZ_FNUZ01000009.1"/>
</dbReference>
<evidence type="ECO:0000313" key="3">
    <source>
        <dbReference type="EMBL" id="SEG64025.1"/>
    </source>
</evidence>
<accession>A0A1H6BUA1</accession>
<dbReference type="SUPFAM" id="SSF88723">
    <property type="entry name" value="PIN domain-like"/>
    <property type="match status" value="1"/>
</dbReference>
<feature type="domain" description="PIN" evidence="1">
    <location>
        <begin position="6"/>
        <end position="112"/>
    </location>
</feature>
<evidence type="ECO:0000259" key="2">
    <source>
        <dbReference type="Pfam" id="PF26343"/>
    </source>
</evidence>
<organism evidence="3 4">
    <name type="scientific">Thalassococcus halodurans</name>
    <dbReference type="NCBI Taxonomy" id="373675"/>
    <lineage>
        <taxon>Bacteria</taxon>
        <taxon>Pseudomonadati</taxon>
        <taxon>Pseudomonadota</taxon>
        <taxon>Alphaproteobacteria</taxon>
        <taxon>Rhodobacterales</taxon>
        <taxon>Roseobacteraceae</taxon>
        <taxon>Thalassococcus</taxon>
    </lineage>
</organism>
<dbReference type="Pfam" id="PF26343">
    <property type="entry name" value="VapC50_C"/>
    <property type="match status" value="1"/>
</dbReference>
<dbReference type="InterPro" id="IPR002716">
    <property type="entry name" value="PIN_dom"/>
</dbReference>
<dbReference type="InterPro" id="IPR058652">
    <property type="entry name" value="VapC50_C"/>
</dbReference>
<dbReference type="AlphaFoldDB" id="A0A1H6BUA1"/>
<sequence>MSQYTVLFDANVLYPAPMRDALMQLAVTDLFKAKWTADIHREWIDALLRNEPHRERAALERTRDLMDRATRDCLVTGYEALVPALTLPDPDDRHVLAAAIVGRCDAIVTQNLKDFPPAALAPFGIETQHPDDFFRNQLSLAPGLVCSALRKVRARLKNPLKSVDEYLAILTQQGLVATALPTYLHPAECGLLRARHAVISSA</sequence>
<reference evidence="3 4" key="1">
    <citation type="submission" date="2016-10" db="EMBL/GenBank/DDBJ databases">
        <authorList>
            <person name="de Groot N.N."/>
        </authorList>
    </citation>
    <scope>NUCLEOTIDE SEQUENCE [LARGE SCALE GENOMIC DNA]</scope>
    <source>
        <strain evidence="3 4">DSM 26915</strain>
    </source>
</reference>
<dbReference type="Proteomes" id="UP000236752">
    <property type="component" value="Unassembled WGS sequence"/>
</dbReference>
<dbReference type="EMBL" id="FNUZ01000009">
    <property type="protein sequence ID" value="SEG64025.1"/>
    <property type="molecule type" value="Genomic_DNA"/>
</dbReference>
<proteinExistence type="predicted"/>
<evidence type="ECO:0000259" key="1">
    <source>
        <dbReference type="Pfam" id="PF13470"/>
    </source>
</evidence>